<dbReference type="PANTHER" id="PTHR43877">
    <property type="entry name" value="AMINOALKYLPHOSPHONATE N-ACETYLTRANSFERASE-RELATED-RELATED"/>
    <property type="match status" value="1"/>
</dbReference>
<keyword evidence="1" id="KW-0808">Transferase</keyword>
<dbReference type="GO" id="GO:0016747">
    <property type="term" value="F:acyltransferase activity, transferring groups other than amino-acyl groups"/>
    <property type="evidence" value="ECO:0007669"/>
    <property type="project" value="InterPro"/>
</dbReference>
<dbReference type="CDD" id="cd04301">
    <property type="entry name" value="NAT_SF"/>
    <property type="match status" value="1"/>
</dbReference>
<evidence type="ECO:0000256" key="1">
    <source>
        <dbReference type="ARBA" id="ARBA00022679"/>
    </source>
</evidence>
<organism evidence="4 5">
    <name type="scientific">Sorangium cellulosum</name>
    <name type="common">Polyangium cellulosum</name>
    <dbReference type="NCBI Taxonomy" id="56"/>
    <lineage>
        <taxon>Bacteria</taxon>
        <taxon>Pseudomonadati</taxon>
        <taxon>Myxococcota</taxon>
        <taxon>Polyangia</taxon>
        <taxon>Polyangiales</taxon>
        <taxon>Polyangiaceae</taxon>
        <taxon>Sorangium</taxon>
    </lineage>
</organism>
<dbReference type="Gene3D" id="3.40.630.30">
    <property type="match status" value="1"/>
</dbReference>
<dbReference type="PROSITE" id="PS51186">
    <property type="entry name" value="GNAT"/>
    <property type="match status" value="1"/>
</dbReference>
<evidence type="ECO:0000313" key="5">
    <source>
        <dbReference type="Proteomes" id="UP000075420"/>
    </source>
</evidence>
<keyword evidence="2" id="KW-0012">Acyltransferase</keyword>
<reference evidence="4 5" key="1">
    <citation type="submission" date="2014-02" db="EMBL/GenBank/DDBJ databases">
        <title>The small core and large imbalanced accessory genome model reveals a collaborative survival strategy of Sorangium cellulosum strains in nature.</title>
        <authorList>
            <person name="Han K."/>
            <person name="Peng R."/>
            <person name="Blom J."/>
            <person name="Li Y.-Z."/>
        </authorList>
    </citation>
    <scope>NUCLEOTIDE SEQUENCE [LARGE SCALE GENOMIC DNA]</scope>
    <source>
        <strain evidence="4 5">So0157-25</strain>
    </source>
</reference>
<evidence type="ECO:0000259" key="3">
    <source>
        <dbReference type="PROSITE" id="PS51186"/>
    </source>
</evidence>
<dbReference type="EMBL" id="JELY01001945">
    <property type="protein sequence ID" value="KYF54098.1"/>
    <property type="molecule type" value="Genomic_DNA"/>
</dbReference>
<gene>
    <name evidence="4" type="ORF">BE08_29175</name>
</gene>
<evidence type="ECO:0000313" key="4">
    <source>
        <dbReference type="EMBL" id="KYF54098.1"/>
    </source>
</evidence>
<proteinExistence type="predicted"/>
<dbReference type="Proteomes" id="UP000075420">
    <property type="component" value="Unassembled WGS sequence"/>
</dbReference>
<dbReference type="AlphaFoldDB" id="A0A150PF14"/>
<dbReference type="InterPro" id="IPR050832">
    <property type="entry name" value="Bact_Acetyltransf"/>
</dbReference>
<protein>
    <recommendedName>
        <fullName evidence="3">N-acetyltransferase domain-containing protein</fullName>
    </recommendedName>
</protein>
<sequence length="166" mass="17936">MPTEKMPLVVRLARLDEAASLTALCQRSKAHWGYDAVFLRLAAPALEVEAAAIGEGRVFVGVDRDDGALGVARLDIEAPGAAELGLLFVDPPAMGLGVGASLFRRVADEARRRGCHRMTILADPFAARFYERVGARYLGHEPSDVIPERTLPLYCFDLTSPVPHGP</sequence>
<evidence type="ECO:0000256" key="2">
    <source>
        <dbReference type="ARBA" id="ARBA00023315"/>
    </source>
</evidence>
<name>A0A150PF14_SORCE</name>
<dbReference type="InterPro" id="IPR000182">
    <property type="entry name" value="GNAT_dom"/>
</dbReference>
<comment type="caution">
    <text evidence="4">The sequence shown here is derived from an EMBL/GenBank/DDBJ whole genome shotgun (WGS) entry which is preliminary data.</text>
</comment>
<dbReference type="SUPFAM" id="SSF55729">
    <property type="entry name" value="Acyl-CoA N-acyltransferases (Nat)"/>
    <property type="match status" value="1"/>
</dbReference>
<accession>A0A150PF14</accession>
<dbReference type="InterPro" id="IPR016181">
    <property type="entry name" value="Acyl_CoA_acyltransferase"/>
</dbReference>
<dbReference type="Pfam" id="PF00583">
    <property type="entry name" value="Acetyltransf_1"/>
    <property type="match status" value="1"/>
</dbReference>
<feature type="domain" description="N-acetyltransferase" evidence="3">
    <location>
        <begin position="8"/>
        <end position="152"/>
    </location>
</feature>